<gene>
    <name evidence="1" type="ORF">ACH49L_44080</name>
</gene>
<reference evidence="1 2" key="1">
    <citation type="submission" date="2024-10" db="EMBL/GenBank/DDBJ databases">
        <title>The Natural Products Discovery Center: Release of the First 8490 Sequenced Strains for Exploring Actinobacteria Biosynthetic Diversity.</title>
        <authorList>
            <person name="Kalkreuter E."/>
            <person name="Kautsar S.A."/>
            <person name="Yang D."/>
            <person name="Bader C.D."/>
            <person name="Teijaro C.N."/>
            <person name="Fluegel L."/>
            <person name="Davis C.M."/>
            <person name="Simpson J.R."/>
            <person name="Lauterbach L."/>
            <person name="Steele A.D."/>
            <person name="Gui C."/>
            <person name="Meng S."/>
            <person name="Li G."/>
            <person name="Viehrig K."/>
            <person name="Ye F."/>
            <person name="Su P."/>
            <person name="Kiefer A.F."/>
            <person name="Nichols A."/>
            <person name="Cepeda A.J."/>
            <person name="Yan W."/>
            <person name="Fan B."/>
            <person name="Jiang Y."/>
            <person name="Adhikari A."/>
            <person name="Zheng C.-J."/>
            <person name="Schuster L."/>
            <person name="Cowan T.M."/>
            <person name="Smanski M.J."/>
            <person name="Chevrette M.G."/>
            <person name="De Carvalho L.P.S."/>
            <person name="Shen B."/>
        </authorList>
    </citation>
    <scope>NUCLEOTIDE SEQUENCE [LARGE SCALE GENOMIC DNA]</scope>
    <source>
        <strain evidence="1 2">NPDC020295</strain>
    </source>
</reference>
<keyword evidence="2" id="KW-1185">Reference proteome</keyword>
<sequence>MAKRTTCCRTRTGKTDGAMTAKPTAAILLKIFASLATPQEKVGPAGSLIFDDSVSYPSWK</sequence>
<name>A0ABW7VME0_STROI</name>
<protein>
    <submittedName>
        <fullName evidence="1">Uncharacterized protein</fullName>
    </submittedName>
</protein>
<proteinExistence type="predicted"/>
<evidence type="ECO:0000313" key="1">
    <source>
        <dbReference type="EMBL" id="MFI2162524.1"/>
    </source>
</evidence>
<dbReference type="Proteomes" id="UP001611397">
    <property type="component" value="Unassembled WGS sequence"/>
</dbReference>
<dbReference type="EMBL" id="JBIRWM010000039">
    <property type="protein sequence ID" value="MFI2162524.1"/>
    <property type="molecule type" value="Genomic_DNA"/>
</dbReference>
<organism evidence="1 2">
    <name type="scientific">Streptomyces olivaceoviridis</name>
    <name type="common">Streptomyces corchorusii</name>
    <dbReference type="NCBI Taxonomy" id="1921"/>
    <lineage>
        <taxon>Bacteria</taxon>
        <taxon>Bacillati</taxon>
        <taxon>Actinomycetota</taxon>
        <taxon>Actinomycetes</taxon>
        <taxon>Kitasatosporales</taxon>
        <taxon>Streptomycetaceae</taxon>
        <taxon>Streptomyces</taxon>
    </lineage>
</organism>
<evidence type="ECO:0000313" key="2">
    <source>
        <dbReference type="Proteomes" id="UP001611397"/>
    </source>
</evidence>
<accession>A0ABW7VME0</accession>
<comment type="caution">
    <text evidence="1">The sequence shown here is derived from an EMBL/GenBank/DDBJ whole genome shotgun (WGS) entry which is preliminary data.</text>
</comment>
<dbReference type="RefSeq" id="WP_167360914.1">
    <property type="nucleotide sequence ID" value="NZ_JBIRUT010000022.1"/>
</dbReference>